<keyword evidence="2" id="KW-1185">Reference proteome</keyword>
<protein>
    <submittedName>
        <fullName evidence="1">Uncharacterized protein</fullName>
    </submittedName>
</protein>
<name>A0A803MRS0_CHEQI</name>
<organism evidence="1 2">
    <name type="scientific">Chenopodium quinoa</name>
    <name type="common">Quinoa</name>
    <dbReference type="NCBI Taxonomy" id="63459"/>
    <lineage>
        <taxon>Eukaryota</taxon>
        <taxon>Viridiplantae</taxon>
        <taxon>Streptophyta</taxon>
        <taxon>Embryophyta</taxon>
        <taxon>Tracheophyta</taxon>
        <taxon>Spermatophyta</taxon>
        <taxon>Magnoliopsida</taxon>
        <taxon>eudicotyledons</taxon>
        <taxon>Gunneridae</taxon>
        <taxon>Pentapetalae</taxon>
        <taxon>Caryophyllales</taxon>
        <taxon>Chenopodiaceae</taxon>
        <taxon>Chenopodioideae</taxon>
        <taxon>Atripliceae</taxon>
        <taxon>Chenopodium</taxon>
    </lineage>
</organism>
<sequence length="271" mass="31136">MNDLPSNDFSLLFKNLLNLEALKRKDDNGEPLCFLMGVPGSYYDMLFPRNSLHFVHSNYALHRLSKIPPGLYDDQGMPINKKNIYTAETSPKSVAKAYWDQFEQDFNLFLKCRSKEVVSNGFMLLTLTGSPCSSTNSSIWRSYGFNLLTEALLCLVSEGLIKEEKLDNFDFPCYLASTDELEIIVQKEGSFVVEHSETLPLDIAPEIEDKWERSQIVTNFIRAFSESVLSHHFGDEIITPFYEKFTYCVFQHLAQDKLLQHYAVTVLLRKV</sequence>
<dbReference type="InterPro" id="IPR029063">
    <property type="entry name" value="SAM-dependent_MTases_sf"/>
</dbReference>
<evidence type="ECO:0000313" key="2">
    <source>
        <dbReference type="Proteomes" id="UP000596660"/>
    </source>
</evidence>
<accession>A0A803MRS0</accession>
<dbReference type="OMA" id="TSXFEED"/>
<proteinExistence type="predicted"/>
<dbReference type="EnsemblPlants" id="AUR62033971-RA">
    <property type="protein sequence ID" value="AUR62033971-RA:cds"/>
    <property type="gene ID" value="AUR62033971"/>
</dbReference>
<dbReference type="SUPFAM" id="SSF53335">
    <property type="entry name" value="S-adenosyl-L-methionine-dependent methyltransferases"/>
    <property type="match status" value="1"/>
</dbReference>
<dbReference type="Pfam" id="PF03492">
    <property type="entry name" value="Methyltransf_7"/>
    <property type="match status" value="1"/>
</dbReference>
<dbReference type="Gene3D" id="3.40.50.150">
    <property type="entry name" value="Vaccinia Virus protein VP39"/>
    <property type="match status" value="1"/>
</dbReference>
<dbReference type="PANTHER" id="PTHR31009">
    <property type="entry name" value="S-ADENOSYL-L-METHIONINE:CARBOXYL METHYLTRANSFERASE FAMILY PROTEIN"/>
    <property type="match status" value="1"/>
</dbReference>
<dbReference type="InterPro" id="IPR005299">
    <property type="entry name" value="MeTrfase_7"/>
</dbReference>
<dbReference type="GO" id="GO:0008168">
    <property type="term" value="F:methyltransferase activity"/>
    <property type="evidence" value="ECO:0007669"/>
    <property type="project" value="InterPro"/>
</dbReference>
<dbReference type="Gramene" id="AUR62033971-RA">
    <property type="protein sequence ID" value="AUR62033971-RA:cds"/>
    <property type="gene ID" value="AUR62033971"/>
</dbReference>
<dbReference type="Proteomes" id="UP000596660">
    <property type="component" value="Unplaced"/>
</dbReference>
<reference evidence="1" key="2">
    <citation type="submission" date="2021-03" db="UniProtKB">
        <authorList>
            <consortium name="EnsemblPlants"/>
        </authorList>
    </citation>
    <scope>IDENTIFICATION</scope>
</reference>
<dbReference type="AlphaFoldDB" id="A0A803MRS0"/>
<evidence type="ECO:0000313" key="1">
    <source>
        <dbReference type="EnsemblPlants" id="AUR62033971-RA:cds"/>
    </source>
</evidence>
<reference evidence="1" key="1">
    <citation type="journal article" date="2017" name="Nature">
        <title>The genome of Chenopodium quinoa.</title>
        <authorList>
            <person name="Jarvis D.E."/>
            <person name="Ho Y.S."/>
            <person name="Lightfoot D.J."/>
            <person name="Schmoeckel S.M."/>
            <person name="Li B."/>
            <person name="Borm T.J.A."/>
            <person name="Ohyanagi H."/>
            <person name="Mineta K."/>
            <person name="Michell C.T."/>
            <person name="Saber N."/>
            <person name="Kharbatia N.M."/>
            <person name="Rupper R.R."/>
            <person name="Sharp A.R."/>
            <person name="Dally N."/>
            <person name="Boughton B.A."/>
            <person name="Woo Y.H."/>
            <person name="Gao G."/>
            <person name="Schijlen E.G.W.M."/>
            <person name="Guo X."/>
            <person name="Momin A.A."/>
            <person name="Negrao S."/>
            <person name="Al-Babili S."/>
            <person name="Gehring C."/>
            <person name="Roessner U."/>
            <person name="Jung C."/>
            <person name="Murphy K."/>
            <person name="Arold S.T."/>
            <person name="Gojobori T."/>
            <person name="van der Linden C.G."/>
            <person name="van Loo E.N."/>
            <person name="Jellen E.N."/>
            <person name="Maughan P.J."/>
            <person name="Tester M."/>
        </authorList>
    </citation>
    <scope>NUCLEOTIDE SEQUENCE [LARGE SCALE GENOMIC DNA]</scope>
    <source>
        <strain evidence="1">cv. PI 614886</strain>
    </source>
</reference>